<gene>
    <name evidence="2" type="primary">Dper\GL18488</name>
    <name evidence="2" type="ORF">Dper_GL18488</name>
</gene>
<name>B4G7H1_DROPE</name>
<reference evidence="2 3" key="1">
    <citation type="journal article" date="2007" name="Nature">
        <title>Evolution of genes and genomes on the Drosophila phylogeny.</title>
        <authorList>
            <consortium name="Drosophila 12 Genomes Consortium"/>
            <person name="Clark A.G."/>
            <person name="Eisen M.B."/>
            <person name="Smith D.R."/>
            <person name="Bergman C.M."/>
            <person name="Oliver B."/>
            <person name="Markow T.A."/>
            <person name="Kaufman T.C."/>
            <person name="Kellis M."/>
            <person name="Gelbart W."/>
            <person name="Iyer V.N."/>
            <person name="Pollard D.A."/>
            <person name="Sackton T.B."/>
            <person name="Larracuente A.M."/>
            <person name="Singh N.D."/>
            <person name="Abad J.P."/>
            <person name="Abt D.N."/>
            <person name="Adryan B."/>
            <person name="Aguade M."/>
            <person name="Akashi H."/>
            <person name="Anderson W.W."/>
            <person name="Aquadro C.F."/>
            <person name="Ardell D.H."/>
            <person name="Arguello R."/>
            <person name="Artieri C.G."/>
            <person name="Barbash D.A."/>
            <person name="Barker D."/>
            <person name="Barsanti P."/>
            <person name="Batterham P."/>
            <person name="Batzoglou S."/>
            <person name="Begun D."/>
            <person name="Bhutkar A."/>
            <person name="Blanco E."/>
            <person name="Bosak S.A."/>
            <person name="Bradley R.K."/>
            <person name="Brand A.D."/>
            <person name="Brent M.R."/>
            <person name="Brooks A.N."/>
            <person name="Brown R.H."/>
            <person name="Butlin R.K."/>
            <person name="Caggese C."/>
            <person name="Calvi B.R."/>
            <person name="Bernardo de Carvalho A."/>
            <person name="Caspi A."/>
            <person name="Castrezana S."/>
            <person name="Celniker S.E."/>
            <person name="Chang J.L."/>
            <person name="Chapple C."/>
            <person name="Chatterji S."/>
            <person name="Chinwalla A."/>
            <person name="Civetta A."/>
            <person name="Clifton S.W."/>
            <person name="Comeron J.M."/>
            <person name="Costello J.C."/>
            <person name="Coyne J.A."/>
            <person name="Daub J."/>
            <person name="David R.G."/>
            <person name="Delcher A.L."/>
            <person name="Delehaunty K."/>
            <person name="Do C.B."/>
            <person name="Ebling H."/>
            <person name="Edwards K."/>
            <person name="Eickbush T."/>
            <person name="Evans J.D."/>
            <person name="Filipski A."/>
            <person name="Findeiss S."/>
            <person name="Freyhult E."/>
            <person name="Fulton L."/>
            <person name="Fulton R."/>
            <person name="Garcia A.C."/>
            <person name="Gardiner A."/>
            <person name="Garfield D.A."/>
            <person name="Garvin B.E."/>
            <person name="Gibson G."/>
            <person name="Gilbert D."/>
            <person name="Gnerre S."/>
            <person name="Godfrey J."/>
            <person name="Good R."/>
            <person name="Gotea V."/>
            <person name="Gravely B."/>
            <person name="Greenberg A.J."/>
            <person name="Griffiths-Jones S."/>
            <person name="Gross S."/>
            <person name="Guigo R."/>
            <person name="Gustafson E.A."/>
            <person name="Haerty W."/>
            <person name="Hahn M.W."/>
            <person name="Halligan D.L."/>
            <person name="Halpern A.L."/>
            <person name="Halter G.M."/>
            <person name="Han M.V."/>
            <person name="Heger A."/>
            <person name="Hillier L."/>
            <person name="Hinrichs A.S."/>
            <person name="Holmes I."/>
            <person name="Hoskins R.A."/>
            <person name="Hubisz M.J."/>
            <person name="Hultmark D."/>
            <person name="Huntley M.A."/>
            <person name="Jaffe D.B."/>
            <person name="Jagadeeshan S."/>
            <person name="Jeck W.R."/>
            <person name="Johnson J."/>
            <person name="Jones C.D."/>
            <person name="Jordan W.C."/>
            <person name="Karpen G.H."/>
            <person name="Kataoka E."/>
            <person name="Keightley P.D."/>
            <person name="Kheradpour P."/>
            <person name="Kirkness E.F."/>
            <person name="Koerich L.B."/>
            <person name="Kristiansen K."/>
            <person name="Kudrna D."/>
            <person name="Kulathinal R.J."/>
            <person name="Kumar S."/>
            <person name="Kwok R."/>
            <person name="Lander E."/>
            <person name="Langley C.H."/>
            <person name="Lapoint R."/>
            <person name="Lazzaro B.P."/>
            <person name="Lee S.J."/>
            <person name="Levesque L."/>
            <person name="Li R."/>
            <person name="Lin C.F."/>
            <person name="Lin M.F."/>
            <person name="Lindblad-Toh K."/>
            <person name="Llopart A."/>
            <person name="Long M."/>
            <person name="Low L."/>
            <person name="Lozovsky E."/>
            <person name="Lu J."/>
            <person name="Luo M."/>
            <person name="Machado C.A."/>
            <person name="Makalowski W."/>
            <person name="Marzo M."/>
            <person name="Matsuda M."/>
            <person name="Matzkin L."/>
            <person name="McAllister B."/>
            <person name="McBride C.S."/>
            <person name="McKernan B."/>
            <person name="McKernan K."/>
            <person name="Mendez-Lago M."/>
            <person name="Minx P."/>
            <person name="Mollenhauer M.U."/>
            <person name="Montooth K."/>
            <person name="Mount S.M."/>
            <person name="Mu X."/>
            <person name="Myers E."/>
            <person name="Negre B."/>
            <person name="Newfeld S."/>
            <person name="Nielsen R."/>
            <person name="Noor M.A."/>
            <person name="O'Grady P."/>
            <person name="Pachter L."/>
            <person name="Papaceit M."/>
            <person name="Parisi M.J."/>
            <person name="Parisi M."/>
            <person name="Parts L."/>
            <person name="Pedersen J.S."/>
            <person name="Pesole G."/>
            <person name="Phillippy A.M."/>
            <person name="Ponting C.P."/>
            <person name="Pop M."/>
            <person name="Porcelli D."/>
            <person name="Powell J.R."/>
            <person name="Prohaska S."/>
            <person name="Pruitt K."/>
            <person name="Puig M."/>
            <person name="Quesneville H."/>
            <person name="Ram K.R."/>
            <person name="Rand D."/>
            <person name="Rasmussen M.D."/>
            <person name="Reed L.K."/>
            <person name="Reenan R."/>
            <person name="Reily A."/>
            <person name="Remington K.A."/>
            <person name="Rieger T.T."/>
            <person name="Ritchie M.G."/>
            <person name="Robin C."/>
            <person name="Rogers Y.H."/>
            <person name="Rohde C."/>
            <person name="Rozas J."/>
            <person name="Rubenfield M.J."/>
            <person name="Ruiz A."/>
            <person name="Russo S."/>
            <person name="Salzberg S.L."/>
            <person name="Sanchez-Gracia A."/>
            <person name="Saranga D.J."/>
            <person name="Sato H."/>
            <person name="Schaeffer S.W."/>
            <person name="Schatz M.C."/>
            <person name="Schlenke T."/>
            <person name="Schwartz R."/>
            <person name="Segarra C."/>
            <person name="Singh R.S."/>
            <person name="Sirot L."/>
            <person name="Sirota M."/>
            <person name="Sisneros N.B."/>
            <person name="Smith C.D."/>
            <person name="Smith T.F."/>
            <person name="Spieth J."/>
            <person name="Stage D.E."/>
            <person name="Stark A."/>
            <person name="Stephan W."/>
            <person name="Strausberg R.L."/>
            <person name="Strempel S."/>
            <person name="Sturgill D."/>
            <person name="Sutton G."/>
            <person name="Sutton G.G."/>
            <person name="Tao W."/>
            <person name="Teichmann S."/>
            <person name="Tobari Y.N."/>
            <person name="Tomimura Y."/>
            <person name="Tsolas J.M."/>
            <person name="Valente V.L."/>
            <person name="Venter E."/>
            <person name="Venter J.C."/>
            <person name="Vicario S."/>
            <person name="Vieira F.G."/>
            <person name="Vilella A.J."/>
            <person name="Villasante A."/>
            <person name="Walenz B."/>
            <person name="Wang J."/>
            <person name="Wasserman M."/>
            <person name="Watts T."/>
            <person name="Wilson D."/>
            <person name="Wilson R.K."/>
            <person name="Wing R.A."/>
            <person name="Wolfner M.F."/>
            <person name="Wong A."/>
            <person name="Wong G.K."/>
            <person name="Wu C.I."/>
            <person name="Wu G."/>
            <person name="Yamamoto D."/>
            <person name="Yang H.P."/>
            <person name="Yang S.P."/>
            <person name="Yorke J.A."/>
            <person name="Yoshida K."/>
            <person name="Zdobnov E."/>
            <person name="Zhang P."/>
            <person name="Zhang Y."/>
            <person name="Zimin A.V."/>
            <person name="Baldwin J."/>
            <person name="Abdouelleil A."/>
            <person name="Abdulkadir J."/>
            <person name="Abebe A."/>
            <person name="Abera B."/>
            <person name="Abreu J."/>
            <person name="Acer S.C."/>
            <person name="Aftuck L."/>
            <person name="Alexander A."/>
            <person name="An P."/>
            <person name="Anderson E."/>
            <person name="Anderson S."/>
            <person name="Arachi H."/>
            <person name="Azer M."/>
            <person name="Bachantsang P."/>
            <person name="Barry A."/>
            <person name="Bayul T."/>
            <person name="Berlin A."/>
            <person name="Bessette D."/>
            <person name="Bloom T."/>
            <person name="Blye J."/>
            <person name="Boguslavskiy L."/>
            <person name="Bonnet C."/>
            <person name="Boukhgalter B."/>
            <person name="Bourzgui I."/>
            <person name="Brown A."/>
            <person name="Cahill P."/>
            <person name="Channer S."/>
            <person name="Cheshatsang Y."/>
            <person name="Chuda L."/>
            <person name="Citroen M."/>
            <person name="Collymore A."/>
            <person name="Cooke P."/>
            <person name="Costello M."/>
            <person name="D'Aco K."/>
            <person name="Daza R."/>
            <person name="De Haan G."/>
            <person name="DeGray S."/>
            <person name="DeMaso C."/>
            <person name="Dhargay N."/>
            <person name="Dooley K."/>
            <person name="Dooley E."/>
            <person name="Doricent M."/>
            <person name="Dorje P."/>
            <person name="Dorjee K."/>
            <person name="Dupes A."/>
            <person name="Elong R."/>
            <person name="Falk J."/>
            <person name="Farina A."/>
            <person name="Faro S."/>
            <person name="Ferguson D."/>
            <person name="Fisher S."/>
            <person name="Foley C.D."/>
            <person name="Franke A."/>
            <person name="Friedrich D."/>
            <person name="Gadbois L."/>
            <person name="Gearin G."/>
            <person name="Gearin C.R."/>
            <person name="Giannoukos G."/>
            <person name="Goode T."/>
            <person name="Graham J."/>
            <person name="Grandbois E."/>
            <person name="Grewal S."/>
            <person name="Gyaltsen K."/>
            <person name="Hafez N."/>
            <person name="Hagos B."/>
            <person name="Hall J."/>
            <person name="Henson C."/>
            <person name="Hollinger A."/>
            <person name="Honan T."/>
            <person name="Huard M.D."/>
            <person name="Hughes L."/>
            <person name="Hurhula B."/>
            <person name="Husby M.E."/>
            <person name="Kamat A."/>
            <person name="Kanga B."/>
            <person name="Kashin S."/>
            <person name="Khazanovich D."/>
            <person name="Kisner P."/>
            <person name="Lance K."/>
            <person name="Lara M."/>
            <person name="Lee W."/>
            <person name="Lennon N."/>
            <person name="Letendre F."/>
            <person name="LeVine R."/>
            <person name="Lipovsky A."/>
            <person name="Liu X."/>
            <person name="Liu J."/>
            <person name="Liu S."/>
            <person name="Lokyitsang T."/>
            <person name="Lokyitsang Y."/>
            <person name="Lubonja R."/>
            <person name="Lui A."/>
            <person name="MacDonald P."/>
            <person name="Magnisalis V."/>
            <person name="Maru K."/>
            <person name="Matthews C."/>
            <person name="McCusker W."/>
            <person name="McDonough S."/>
            <person name="Mehta T."/>
            <person name="Meldrim J."/>
            <person name="Meneus L."/>
            <person name="Mihai O."/>
            <person name="Mihalev A."/>
            <person name="Mihova T."/>
            <person name="Mittelman R."/>
            <person name="Mlenga V."/>
            <person name="Montmayeur A."/>
            <person name="Mulrain L."/>
            <person name="Navidi A."/>
            <person name="Naylor J."/>
            <person name="Negash T."/>
            <person name="Nguyen T."/>
            <person name="Nguyen N."/>
            <person name="Nicol R."/>
            <person name="Norbu C."/>
            <person name="Norbu N."/>
            <person name="Novod N."/>
            <person name="O'Neill B."/>
            <person name="Osman S."/>
            <person name="Markiewicz E."/>
            <person name="Oyono O.L."/>
            <person name="Patti C."/>
            <person name="Phunkhang P."/>
            <person name="Pierre F."/>
            <person name="Priest M."/>
            <person name="Raghuraman S."/>
            <person name="Rege F."/>
            <person name="Reyes R."/>
            <person name="Rise C."/>
            <person name="Rogov P."/>
            <person name="Ross K."/>
            <person name="Ryan E."/>
            <person name="Settipalli S."/>
            <person name="Shea T."/>
            <person name="Sherpa N."/>
            <person name="Shi L."/>
            <person name="Shih D."/>
            <person name="Sparrow T."/>
            <person name="Spaulding J."/>
            <person name="Stalker J."/>
            <person name="Stange-Thomann N."/>
            <person name="Stavropoulos S."/>
            <person name="Stone C."/>
            <person name="Strader C."/>
            <person name="Tesfaye S."/>
            <person name="Thomson T."/>
            <person name="Thoulutsang Y."/>
            <person name="Thoulutsang D."/>
            <person name="Topham K."/>
            <person name="Topping I."/>
            <person name="Tsamla T."/>
            <person name="Vassiliev H."/>
            <person name="Vo A."/>
            <person name="Wangchuk T."/>
            <person name="Wangdi T."/>
            <person name="Weiand M."/>
            <person name="Wilkinson J."/>
            <person name="Wilson A."/>
            <person name="Yadav S."/>
            <person name="Young G."/>
            <person name="Yu Q."/>
            <person name="Zembek L."/>
            <person name="Zhong D."/>
            <person name="Zimmer A."/>
            <person name="Zwirko Z."/>
            <person name="Jaffe D.B."/>
            <person name="Alvarez P."/>
            <person name="Brockman W."/>
            <person name="Butler J."/>
            <person name="Chin C."/>
            <person name="Gnerre S."/>
            <person name="Grabherr M."/>
            <person name="Kleber M."/>
            <person name="Mauceli E."/>
            <person name="MacCallum I."/>
        </authorList>
    </citation>
    <scope>NUCLEOTIDE SEQUENCE [LARGE SCALE GENOMIC DNA]</scope>
    <source>
        <strain evidence="3">MSH-3 / Tucson 14011-0111.49</strain>
    </source>
</reference>
<feature type="compositionally biased region" description="Basic residues" evidence="1">
    <location>
        <begin position="345"/>
        <end position="361"/>
    </location>
</feature>
<feature type="region of interest" description="Disordered" evidence="1">
    <location>
        <begin position="300"/>
        <end position="389"/>
    </location>
</feature>
<feature type="region of interest" description="Disordered" evidence="1">
    <location>
        <begin position="421"/>
        <end position="477"/>
    </location>
</feature>
<feature type="compositionally biased region" description="Basic and acidic residues" evidence="1">
    <location>
        <begin position="154"/>
        <end position="176"/>
    </location>
</feature>
<feature type="compositionally biased region" description="Polar residues" evidence="1">
    <location>
        <begin position="208"/>
        <end position="218"/>
    </location>
</feature>
<dbReference type="HOGENOM" id="CLU_472724_0_0_1"/>
<evidence type="ECO:0000256" key="1">
    <source>
        <dbReference type="SAM" id="MobiDB-lite"/>
    </source>
</evidence>
<dbReference type="AlphaFoldDB" id="B4G7H1"/>
<dbReference type="STRING" id="7234.B4G7H1"/>
<feature type="region of interest" description="Disordered" evidence="1">
    <location>
        <begin position="154"/>
        <end position="230"/>
    </location>
</feature>
<feature type="compositionally biased region" description="Polar residues" evidence="1">
    <location>
        <begin position="424"/>
        <end position="445"/>
    </location>
</feature>
<keyword evidence="3" id="KW-1185">Reference proteome</keyword>
<accession>B4G7H1</accession>
<feature type="compositionally biased region" description="Basic and acidic residues" evidence="1">
    <location>
        <begin position="83"/>
        <end position="93"/>
    </location>
</feature>
<feature type="region of interest" description="Disordered" evidence="1">
    <location>
        <begin position="1"/>
        <end position="95"/>
    </location>
</feature>
<evidence type="ECO:0000313" key="3">
    <source>
        <dbReference type="Proteomes" id="UP000008744"/>
    </source>
</evidence>
<dbReference type="EMBL" id="CH479180">
    <property type="protein sequence ID" value="EDW29304.1"/>
    <property type="molecule type" value="Genomic_DNA"/>
</dbReference>
<organism evidence="3">
    <name type="scientific">Drosophila persimilis</name>
    <name type="common">Fruit fly</name>
    <dbReference type="NCBI Taxonomy" id="7234"/>
    <lineage>
        <taxon>Eukaryota</taxon>
        <taxon>Metazoa</taxon>
        <taxon>Ecdysozoa</taxon>
        <taxon>Arthropoda</taxon>
        <taxon>Hexapoda</taxon>
        <taxon>Insecta</taxon>
        <taxon>Pterygota</taxon>
        <taxon>Neoptera</taxon>
        <taxon>Endopterygota</taxon>
        <taxon>Diptera</taxon>
        <taxon>Brachycera</taxon>
        <taxon>Muscomorpha</taxon>
        <taxon>Ephydroidea</taxon>
        <taxon>Drosophilidae</taxon>
        <taxon>Drosophila</taxon>
        <taxon>Sophophora</taxon>
    </lineage>
</organism>
<feature type="compositionally biased region" description="Basic and acidic residues" evidence="1">
    <location>
        <begin position="327"/>
        <end position="338"/>
    </location>
</feature>
<dbReference type="Proteomes" id="UP000008744">
    <property type="component" value="Unassembled WGS sequence"/>
</dbReference>
<evidence type="ECO:0000313" key="2">
    <source>
        <dbReference type="EMBL" id="EDW29304.1"/>
    </source>
</evidence>
<proteinExistence type="predicted"/>
<sequence>MEEARDRQGTQSVQRDTSERNNGDKFREPISSEMNYIRKVKGSDSNRPNGNAQNRNDRRCPCPVEKARVRRSSQSMQPGISERNNRDKFREPIPSEMNYIRKNNASDWDLNPIANSQDDNDMQSEYEMEEARERQKPQNMLPDVSHFIMYCTRKRESPSHSTRGEVESRAGNEFRRRNSQQNEWHKSMGLRDSYSPVPSRRDNECRCQGQQIAANSKPSKPASRGVPEKCPMWESCTLPTSAQRKCHRCLPALNSGNLTPDGPAHLRRDRRICPIERTAEGKRSDYSYASGKGRKYEMESNYVIERERKRHRASNSRRHSETQNSRRASETYKAERSRSSNSSPNRHRNKTRNRRGSHKNCSKYNSDSESNGHREKYGRSSSNSNSDAVERYDCRDVKCKRKCHRCSDASTMTITAIKRIRSSGALQSPQKGSTGAVQTPQSYSSEDVRTPQKLHSSEAVQGLSKSRDKRAARSGEESDVGVIIDNLKDAVIVCACDSSNLDRTLRELIPNAAGPPINKKCSKKKRPRYDRFASPPFVLNPTPRCPPSPYVNTCCYPVDKKCYTSGCGGTYYGGCCW</sequence>
<feature type="compositionally biased region" description="Basic and acidic residues" evidence="1">
    <location>
        <begin position="16"/>
        <end position="30"/>
    </location>
</feature>
<feature type="compositionally biased region" description="Polar residues" evidence="1">
    <location>
        <begin position="43"/>
        <end position="54"/>
    </location>
</feature>
<protein>
    <submittedName>
        <fullName evidence="2">GL18488</fullName>
    </submittedName>
</protein>
<feature type="compositionally biased region" description="Basic residues" evidence="1">
    <location>
        <begin position="308"/>
        <end position="317"/>
    </location>
</feature>
<feature type="compositionally biased region" description="Basic and acidic residues" evidence="1">
    <location>
        <begin position="465"/>
        <end position="476"/>
    </location>
</feature>